<feature type="compositionally biased region" description="Basic and acidic residues" evidence="2">
    <location>
        <begin position="867"/>
        <end position="885"/>
    </location>
</feature>
<reference evidence="3 4" key="1">
    <citation type="submission" date="2019-09" db="EMBL/GenBank/DDBJ databases">
        <title>The characteristics and genome analysis of VB_ApiP_XC38, a novel N4-like phage Infecting Acinetobacter pittii.</title>
        <authorList>
            <person name="Cheng M."/>
        </authorList>
    </citation>
    <scope>NUCLEOTIDE SEQUENCE [LARGE SCALE GENOMIC DNA]</scope>
</reference>
<dbReference type="Proteomes" id="UP000326537">
    <property type="component" value="Segment"/>
</dbReference>
<organism evidence="3 4">
    <name type="scientific">Acinetobacter phage VB_ApiP_XC38</name>
    <dbReference type="NCBI Taxonomy" id="2655002"/>
    <lineage>
        <taxon>Viruses</taxon>
        <taxon>Duplodnaviria</taxon>
        <taxon>Heunggongvirae</taxon>
        <taxon>Uroviricota</taxon>
        <taxon>Caudoviricetes</taxon>
        <taxon>Schitoviridae</taxon>
        <taxon>Exceevirus</taxon>
        <taxon>Exceevirus Xc38</taxon>
    </lineage>
</organism>
<keyword evidence="1" id="KW-0175">Coiled coil</keyword>
<feature type="compositionally biased region" description="Basic and acidic residues" evidence="2">
    <location>
        <begin position="360"/>
        <end position="373"/>
    </location>
</feature>
<evidence type="ECO:0000256" key="1">
    <source>
        <dbReference type="SAM" id="Coils"/>
    </source>
</evidence>
<sequence>MAGYKSLQVADALNRVTQQLTPQVTTGTLANSVYGRNTNAPDATAQTIQDLGQAQNYYNSIYSKTGSDYAQDAAVALGKGIVAVPQAAAGIVDLADAGVQALTGQEVQGGRFTKLLDDSGVRFKETQDILSGLYSDGTQRQLQGLAALPGMSTEQSLGQNLSSLGSTFGYVLDNPSLAVNTIIESLPQIAAGGVVGRGAAALGARSASGAIGEGVTMAGSAQANMDRNAEGYTTGNQALGAAAIGVLGGAVGLAGARFAGHQGAQDINNLAAGISAQTANKGFRSLGVGTATEAAEEAAQSSLENVITNISSGKDAIQGLNQDLVLGTLAGAGMGGVVNARSSVAGAALDAVQRAVEKQAERIKQAQPERSDTPTEELANTQSTAYNPTAAIVREAKSITSESTPEEIAAAKQRTDEVLNQAEESLANLQEMKVELEAEPVVLQNIQGAQAAIERFTASGEVEKAQRAQAILEQVLQPRLEKIQQIKEVASLDTIDGVLAERQAKVDEARDMHSKYSGLLNQVTENQTPSAQVFGAPQSFTAAQIESVIADPNTPELDKPVLRALADAVIAQNAVKDIDAVNQQVVGKKFDPNYRSTPQYMEQFAKAIQSGSVPAQVNLLREIKSFEQSHVQKAELVAQALEAAQTQGIRSQIIRTAQGQWTFNQGELLKGDEAKQNGAITVHPTPRGIAAMVKTNEYMQAEAQAITATRNAMEQMQSATGQTLPQQVQPEQPLSFDDAMDSYNLDARANYDFQPERRIEDPRTNTAPVSTDGIGSTEAAVPTRTQPTARTESGSDTTQVQTNNTGAANPVAEAERVASRSVSEDAATEVQTSVDEATKATNEEQVDEVVQPEVKTEAEPEAVSSAEKAEKNPERTAERKKEPKQRNLVIDGFNKRDTVLNRNPDFASRFLSRSSNIAAVESIVGEELTDKQKTAVNDFSKFAAYFDSKLDGLIGDKQLEYRFQDFNQFLLEDGKLPENVKTAVSAAMYSWLAENGSKTLNNEKDVAKLLLLNNVETVPTSVFNDFTAVGGHQQLIIASLGQKAMQALGLKVVSDVDPARKTKLESGLGALAMVSLVNAGYLERHTIKVVDFLKAQRMSNTELSDKEQSSLNKAILKAGNKEMSFLRPAVVDSAGTPATRVTKVIDSAKETKGIIQKMFGVQRDIKLPSLEPVTTTPNTFNRMGSQLPSYTKEMLEAAQKNGYKMSAPAMQFIDNVKREDLRELFGYVNPNADGSFDGMHKKFWEGQLAANQAVERAIDIIAEQRVNLGDDSKEFFFEHTSWTNTRSGYDAAFNLQANKMHRAVAGMSAHVVEVGFEPVMRDGQTTKFGEFLMAVAMSAEGVSDALGIQTVDKMSAESFLPKFQEYLARDYVQEGIEAMASILEGQGDKSDMAKVKSLVKEFDMGAMSVRALQALAQMHIAQRDGQRTFTSDIGFESDGVTNGPVITNVVLNTADADMLEAGGVFTDASKTNVPTNKELGTKDIYEQLGEVIKTAWVKYKANAKSYALASAKGLDSIYSAFGERKGAKPIVTTSTYGAGILSIKRANAREVLDAFYRGLEKAGKNNDMSAAQNLIDAVNQTIKFSNYEQGLRTPLAQVKGNLLELMLTPEQESALFYAADKQHGEAIKNTLDTAMADFNTVRDNLTKQAVSGFAVYDLIRNEAINEALKDTTDVIVDSKGNRQEGLTSDQMKKVLKSIERYTPSVVSGMGNMSTNKKQSSIPLMKQNTVWDDTAMGDQQHVFKGMWQGVNKSKFTIRSSIKRDAVQNPGVSGLVLIIQSIDAMITHTTIGKIPSQNYHDADASAVGKGKEMARIQNEAFVDGVMNTHVNREFVRALLNPLSIALDNPAFAKANKAALQEASTDLVKSVKDAYARDDAKLVNMLTWKNVNQYGTQGGHFVMTNAKRKQIVDARDQLKKDLAKDLALATKIVDAVSDKAKPTTIEGKLIADGTMKGSELVPMLQAELKQFQGKSGDTGKFSQFYDSMLDLITKQLPSNLEVNYFNEVDAPSNVVGLEEAVKNNNPAWYTTGKNGNPQINILRGDKPIRAQVLVHELVHAITVESIAQVRKEPIAHAKAAESLSKLDALYEDIKAKVKADPNATDLMKYATQNVEEFIATGFSYPEFVNYLDSQLAPKAARGKNRIVTALRAFVDSIMGVLESFTGRKYSSKDATALEALILDTTEFLGRAPVQTTGTQATIFGAPEQARSKVATFTSRQVFDALDSNLDPKFKLHLQSMMTHVSDTIYGGLNDQLTSNPDGTWSPERAWEEYLEKGSLDTTESSTTAGFRMTEQETFAVESLYAALVAGLKDKSMSQVYAELNKSFNAAAKKLKPENFYEGDWATASREDKRDAQDMYDFIFKYGPENKEPLARFTAMAIGSEQFNKLLGFSAKDEASGTTDTFEKLVEHTNTALDYVGGLMTNSSANQQIKNRVALLAKELARIDAKTREQSISKVEQQLEKITDFTDGLSDKLRDQVVKLANHDKIANSRFTSVRLASNVTRLSARGDLWTTLDVVKDLHNFHSPNERLGIIGEIVNEAGNNDATKNSVEKLMRITKLNNQMKENIRDTTTKNVMSTFEENGQYLTKDDKTAITTMLRADVQSLTGNYSTKEIADLYMNESFLNKEIAALEKQVNDWTMLNRAKQLGKYMITGLGSPGLAKNAQLIVSGFSGEVVDIRDKRVDLIDRVATLYAIRYTDSKTKGRLAAVMKRELKNKTNGIDTSIKFHKELADNAKKVLFADNITSVMKGYVPEVTNPNKDVRIAHNEAETKLLKEQFYTEVKTLGKDKSDPTKSTARLFYTEEANLQRLVSGAIEIVSTNRKGTAVSMDSKEFNRALAAAKQVPTSPSYDPMADKEIYMIPSYDTKGNVTGFNYEMSAHNRDTLLERNNDFAELLGSYAATNFNKVTVPNQNDAVIEAAYQDYKDNFADNPRAYVTVGPSSNDVGLREVWAMLPESSRKKAIATFGPDGMVVRNDVLLTMFGYRKYSANQSFDKMEDAKSMFEKLYTGTMTEIFGSKAKVRGVQIERSWQESVRLMKDIIVIRNVKTLVSNLMSNAMLLSAHGISPSDIVKDTMMSIRAGMQYRKDMARLMSLRQRQRAGVGDFNAQEQEALKLEDSLSRNPLAGFIEEGMMPTIVEDVDPSTDHYSYKSKMQQRIDDLTENVPASVKTAAKWALVSPDTPLYKFLNNATQMSDFSSKYVMYKYYTTKAKEKLSHDEALQIASDNFVNYDVPTAKGLQYLNDMGIVMFTKYNLRIQKALFQLLKKRPATALAQALLVHSFTNLEAGIDPIVWNQIGNPLRSGAMGLPSALDEPLPIKMMTSVF</sequence>
<name>A0A5P8PSH5_9CAUD</name>
<feature type="region of interest" description="Disordered" evidence="2">
    <location>
        <begin position="749"/>
        <end position="890"/>
    </location>
</feature>
<feature type="compositionally biased region" description="Basic and acidic residues" evidence="2">
    <location>
        <begin position="754"/>
        <end position="763"/>
    </location>
</feature>
<evidence type="ECO:0000313" key="4">
    <source>
        <dbReference type="Proteomes" id="UP000326537"/>
    </source>
</evidence>
<evidence type="ECO:0000256" key="2">
    <source>
        <dbReference type="SAM" id="MobiDB-lite"/>
    </source>
</evidence>
<accession>A0A5P8PSH5</accession>
<keyword evidence="4" id="KW-1185">Reference proteome</keyword>
<gene>
    <name evidence="3" type="ORF">VBApiPXC38_14</name>
</gene>
<feature type="compositionally biased region" description="Polar residues" evidence="2">
    <location>
        <begin position="783"/>
        <end position="807"/>
    </location>
</feature>
<dbReference type="EMBL" id="MN508356">
    <property type="protein sequence ID" value="QFR59701.1"/>
    <property type="molecule type" value="Genomic_DNA"/>
</dbReference>
<protein>
    <submittedName>
        <fullName evidence="3">Virion associated RNA polymerase</fullName>
    </submittedName>
</protein>
<feature type="coiled-coil region" evidence="1">
    <location>
        <begin position="412"/>
        <end position="439"/>
    </location>
</feature>
<evidence type="ECO:0000313" key="3">
    <source>
        <dbReference type="EMBL" id="QFR59701.1"/>
    </source>
</evidence>
<proteinExistence type="predicted"/>
<feature type="region of interest" description="Disordered" evidence="2">
    <location>
        <begin position="360"/>
        <end position="384"/>
    </location>
</feature>